<dbReference type="AlphaFoldDB" id="A0A7C8R6W3"/>
<gene>
    <name evidence="1" type="ORF">TWF970_010802</name>
</gene>
<name>A0A7C8R6W3_ORBOL</name>
<dbReference type="Proteomes" id="UP000474640">
    <property type="component" value="Unassembled WGS sequence"/>
</dbReference>
<evidence type="ECO:0000313" key="2">
    <source>
        <dbReference type="Proteomes" id="UP000474640"/>
    </source>
</evidence>
<proteinExistence type="predicted"/>
<sequence>MNEKDGRKHCCTGSEHFWNSNLGEEIVEGFPLSSSEENTVLDYAPGWQGNATRFPDPGRATNEFARRLRDKGYLSTVISADVDTLTEEAVVELFKEAGLTIVATTRAERAISILGRKMMDDGKIIEYYVFVP</sequence>
<comment type="caution">
    <text evidence="1">The sequence shown here is derived from an EMBL/GenBank/DDBJ whole genome shotgun (WGS) entry which is preliminary data.</text>
</comment>
<organism evidence="1 2">
    <name type="scientific">Orbilia oligospora</name>
    <name type="common">Nematode-trapping fungus</name>
    <name type="synonym">Arthrobotrys oligospora</name>
    <dbReference type="NCBI Taxonomy" id="2813651"/>
    <lineage>
        <taxon>Eukaryota</taxon>
        <taxon>Fungi</taxon>
        <taxon>Dikarya</taxon>
        <taxon>Ascomycota</taxon>
        <taxon>Pezizomycotina</taxon>
        <taxon>Orbiliomycetes</taxon>
        <taxon>Orbiliales</taxon>
        <taxon>Orbiliaceae</taxon>
        <taxon>Orbilia</taxon>
    </lineage>
</organism>
<reference evidence="1 2" key="1">
    <citation type="submission" date="2020-01" db="EMBL/GenBank/DDBJ databases">
        <authorList>
            <person name="Palmer J.M."/>
        </authorList>
    </citation>
    <scope>NUCLEOTIDE SEQUENCE [LARGE SCALE GENOMIC DNA]</scope>
    <source>
        <strain evidence="1 2">TWF970</strain>
    </source>
</reference>
<protein>
    <submittedName>
        <fullName evidence="1">Uncharacterized protein</fullName>
    </submittedName>
</protein>
<dbReference type="EMBL" id="JAABOJ010000073">
    <property type="protein sequence ID" value="KAF3270599.1"/>
    <property type="molecule type" value="Genomic_DNA"/>
</dbReference>
<accession>A0A7C8R6W3</accession>
<evidence type="ECO:0000313" key="1">
    <source>
        <dbReference type="EMBL" id="KAF3270599.1"/>
    </source>
</evidence>